<comment type="subcellular location">
    <subcellularLocation>
        <location evidence="1">Endoplasmic reticulum membrane</location>
        <topology evidence="1">Multi-pass membrane protein</topology>
    </subcellularLocation>
</comment>
<keyword evidence="6 7" id="KW-0472">Membrane</keyword>
<evidence type="ECO:0000256" key="1">
    <source>
        <dbReference type="ARBA" id="ARBA00004477"/>
    </source>
</evidence>
<feature type="transmembrane region" description="Helical" evidence="7">
    <location>
        <begin position="73"/>
        <end position="90"/>
    </location>
</feature>
<dbReference type="PANTHER" id="PTHR20955">
    <property type="entry name" value="PROTEIN JAGUNAL HOMOLOG 1"/>
    <property type="match status" value="1"/>
</dbReference>
<feature type="transmembrane region" description="Helical" evidence="7">
    <location>
        <begin position="142"/>
        <end position="164"/>
    </location>
</feature>
<reference evidence="8" key="1">
    <citation type="submission" date="2018-10" db="EMBL/GenBank/DDBJ databases">
        <title>Transcriptome assembly of Aceria tosichella (Wheat curl mite) Type 2.</title>
        <authorList>
            <person name="Scully E.D."/>
            <person name="Geib S.M."/>
            <person name="Palmer N.A."/>
            <person name="Gupta A.K."/>
            <person name="Sarath G."/>
            <person name="Tatineni S."/>
        </authorList>
    </citation>
    <scope>NUCLEOTIDE SEQUENCE</scope>
    <source>
        <strain evidence="8">LincolnNE</strain>
    </source>
</reference>
<evidence type="ECO:0000256" key="7">
    <source>
        <dbReference type="SAM" id="Phobius"/>
    </source>
</evidence>
<dbReference type="AlphaFoldDB" id="A0A6G1SAT9"/>
<dbReference type="InterPro" id="IPR009787">
    <property type="entry name" value="Jagunal"/>
</dbReference>
<keyword evidence="4" id="KW-0256">Endoplasmic reticulum</keyword>
<dbReference type="PANTHER" id="PTHR20955:SF1">
    <property type="entry name" value="PROTEIN JAGUNAL HOMOLOG 1"/>
    <property type="match status" value="1"/>
</dbReference>
<dbReference type="EMBL" id="GGYP01002718">
    <property type="protein sequence ID" value="MDE47489.1"/>
    <property type="molecule type" value="Transcribed_RNA"/>
</dbReference>
<feature type="transmembrane region" description="Helical" evidence="7">
    <location>
        <begin position="32"/>
        <end position="53"/>
    </location>
</feature>
<dbReference type="Pfam" id="PF07086">
    <property type="entry name" value="Jagunal"/>
    <property type="match status" value="1"/>
</dbReference>
<evidence type="ECO:0000256" key="4">
    <source>
        <dbReference type="ARBA" id="ARBA00022824"/>
    </source>
</evidence>
<protein>
    <submittedName>
        <fullName evidence="8">Protein jagunal</fullName>
    </submittedName>
</protein>
<evidence type="ECO:0000313" key="8">
    <source>
        <dbReference type="EMBL" id="MDE47489.1"/>
    </source>
</evidence>
<keyword evidence="3 7" id="KW-0812">Transmembrane</keyword>
<comment type="similarity">
    <text evidence="2">Belongs to the jagunal family.</text>
</comment>
<sequence>MAKAHDGSDFKHRQRILPQYKMMAQVKRNLKFVMILHLLVGFLMALKLTPTILDMLNIFWQPIEELYIPMAKSWEWVWFSSVMITMLAFKAIRTNNTLQMKVFMFAVVTTCILPLIYCVYLHSADFRTYVITRDSKNTSEVWRGYPVALFWCIFTVVAIQIHGFELYFSWELLRSTGGHRAVNKNK</sequence>
<proteinExistence type="inferred from homology"/>
<dbReference type="GO" id="GO:0005789">
    <property type="term" value="C:endoplasmic reticulum membrane"/>
    <property type="evidence" value="ECO:0007669"/>
    <property type="project" value="UniProtKB-SubCell"/>
</dbReference>
<evidence type="ECO:0000256" key="3">
    <source>
        <dbReference type="ARBA" id="ARBA00022692"/>
    </source>
</evidence>
<gene>
    <name evidence="8" type="primary">jagn</name>
    <name evidence="8" type="ORF">g.6123</name>
</gene>
<dbReference type="GO" id="GO:0007029">
    <property type="term" value="P:endoplasmic reticulum organization"/>
    <property type="evidence" value="ECO:0007669"/>
    <property type="project" value="InterPro"/>
</dbReference>
<evidence type="ECO:0000256" key="6">
    <source>
        <dbReference type="ARBA" id="ARBA00023136"/>
    </source>
</evidence>
<keyword evidence="5 7" id="KW-1133">Transmembrane helix</keyword>
<evidence type="ECO:0000256" key="5">
    <source>
        <dbReference type="ARBA" id="ARBA00022989"/>
    </source>
</evidence>
<accession>A0A6G1SAT9</accession>
<feature type="transmembrane region" description="Helical" evidence="7">
    <location>
        <begin position="102"/>
        <end position="122"/>
    </location>
</feature>
<name>A0A6G1SAT9_9ACAR</name>
<organism evidence="8">
    <name type="scientific">Aceria tosichella</name>
    <name type="common">wheat curl mite</name>
    <dbReference type="NCBI Taxonomy" id="561515"/>
    <lineage>
        <taxon>Eukaryota</taxon>
        <taxon>Metazoa</taxon>
        <taxon>Ecdysozoa</taxon>
        <taxon>Arthropoda</taxon>
        <taxon>Chelicerata</taxon>
        <taxon>Arachnida</taxon>
        <taxon>Acari</taxon>
        <taxon>Acariformes</taxon>
        <taxon>Trombidiformes</taxon>
        <taxon>Prostigmata</taxon>
        <taxon>Eupodina</taxon>
        <taxon>Eriophyoidea</taxon>
        <taxon>Eriophyidae</taxon>
        <taxon>Eriophyinae</taxon>
        <taxon>Aceriini</taxon>
        <taxon>Aceria</taxon>
    </lineage>
</organism>
<dbReference type="GO" id="GO:0016192">
    <property type="term" value="P:vesicle-mediated transport"/>
    <property type="evidence" value="ECO:0007669"/>
    <property type="project" value="TreeGrafter"/>
</dbReference>
<evidence type="ECO:0000256" key="2">
    <source>
        <dbReference type="ARBA" id="ARBA00008462"/>
    </source>
</evidence>